<reference evidence="1" key="1">
    <citation type="submission" date="2021-12" db="EMBL/GenBank/DDBJ databases">
        <authorList>
            <person name="Rodrigo-Torres L."/>
            <person name="Arahal R. D."/>
            <person name="Lucena T."/>
        </authorList>
    </citation>
    <scope>NUCLEOTIDE SEQUENCE</scope>
    <source>
        <strain evidence="1">CECT 8858</strain>
    </source>
</reference>
<name>A0ABN8ES72_9BACT</name>
<gene>
    <name evidence="1" type="ORF">EMA8858_00522</name>
</gene>
<proteinExistence type="predicted"/>
<dbReference type="Proteomes" id="UP000837932">
    <property type="component" value="Unassembled WGS sequence"/>
</dbReference>
<keyword evidence="2" id="KW-1185">Reference proteome</keyword>
<evidence type="ECO:0000313" key="1">
    <source>
        <dbReference type="EMBL" id="CAH0994413.1"/>
    </source>
</evidence>
<dbReference type="EMBL" id="CAKLPY010000001">
    <property type="protein sequence ID" value="CAH0994413.1"/>
    <property type="molecule type" value="Genomic_DNA"/>
</dbReference>
<sequence length="79" mass="9203">MISKINATDIEPNEQNFIHLVDKYNLLAEAYRNAVLSASVSYELYENSYLEESHIREENARLHVQLKNMAKIESIEFNS</sequence>
<comment type="caution">
    <text evidence="1">The sequence shown here is derived from an EMBL/GenBank/DDBJ whole genome shotgun (WGS) entry which is preliminary data.</text>
</comment>
<dbReference type="RefSeq" id="WP_238804162.1">
    <property type="nucleotide sequence ID" value="NZ_CAKLPY010000001.1"/>
</dbReference>
<accession>A0ABN8ES72</accession>
<protein>
    <submittedName>
        <fullName evidence="1">Uncharacterized protein</fullName>
    </submittedName>
</protein>
<organism evidence="1 2">
    <name type="scientific">Emticicia aquatica</name>
    <dbReference type="NCBI Taxonomy" id="1681835"/>
    <lineage>
        <taxon>Bacteria</taxon>
        <taxon>Pseudomonadati</taxon>
        <taxon>Bacteroidota</taxon>
        <taxon>Cytophagia</taxon>
        <taxon>Cytophagales</taxon>
        <taxon>Leadbetterellaceae</taxon>
        <taxon>Emticicia</taxon>
    </lineage>
</organism>
<evidence type="ECO:0000313" key="2">
    <source>
        <dbReference type="Proteomes" id="UP000837932"/>
    </source>
</evidence>